<name>A0A226WUS3_CABSO</name>
<reference evidence="2" key="1">
    <citation type="submission" date="2017-01" db="EMBL/GenBank/DDBJ databases">
        <title>Genome Analysis of Deinococcus marmoris KOPRI26562.</title>
        <authorList>
            <person name="Kim J.H."/>
            <person name="Oh H.-M."/>
        </authorList>
    </citation>
    <scope>NUCLEOTIDE SEQUENCE [LARGE SCALE GENOMIC DNA]</scope>
    <source>
        <strain evidence="2">PAMC 26633</strain>
    </source>
</reference>
<dbReference type="eggNOG" id="COG0583">
    <property type="taxonomic scope" value="Bacteria"/>
</dbReference>
<organism evidence="1 2">
    <name type="scientific">Caballeronia sordidicola</name>
    <name type="common">Burkholderia sordidicola</name>
    <dbReference type="NCBI Taxonomy" id="196367"/>
    <lineage>
        <taxon>Bacteria</taxon>
        <taxon>Pseudomonadati</taxon>
        <taxon>Pseudomonadota</taxon>
        <taxon>Betaproteobacteria</taxon>
        <taxon>Burkholderiales</taxon>
        <taxon>Burkholderiaceae</taxon>
        <taxon>Caballeronia</taxon>
    </lineage>
</organism>
<comment type="caution">
    <text evidence="1">The sequence shown here is derived from an EMBL/GenBank/DDBJ whole genome shotgun (WGS) entry which is preliminary data.</text>
</comment>
<dbReference type="RefSeq" id="WP_089163616.1">
    <property type="nucleotide sequence ID" value="NZ_MTHB01000198.1"/>
</dbReference>
<evidence type="ECO:0000313" key="2">
    <source>
        <dbReference type="Proteomes" id="UP000214720"/>
    </source>
</evidence>
<protein>
    <submittedName>
        <fullName evidence="1">LysR-family transcriptional regulator</fullName>
    </submittedName>
</protein>
<dbReference type="OrthoDB" id="9786526at2"/>
<accession>A0A226WUS3</accession>
<dbReference type="EMBL" id="MTHB01000198">
    <property type="protein sequence ID" value="OXC74922.1"/>
    <property type="molecule type" value="Genomic_DNA"/>
</dbReference>
<evidence type="ECO:0000313" key="1">
    <source>
        <dbReference type="EMBL" id="OXC74922.1"/>
    </source>
</evidence>
<dbReference type="AlphaFoldDB" id="A0A226WUS3"/>
<dbReference type="SUPFAM" id="SSF53850">
    <property type="entry name" value="Periplasmic binding protein-like II"/>
    <property type="match status" value="1"/>
</dbReference>
<proteinExistence type="predicted"/>
<sequence>MSTAKILVANNLVAQIGLTVSGMGVSYLPKTCLNYMVTAGILKIIKTKPALPPVHYVALHRAEHAYSLSNQVAQLAQKCCDFNANLLDPRALSPASQLGIWHKRTSKPS</sequence>
<dbReference type="Proteomes" id="UP000214720">
    <property type="component" value="Unassembled WGS sequence"/>
</dbReference>
<gene>
    <name evidence="1" type="ORF">BSU04_29410</name>
</gene>